<dbReference type="InterPro" id="IPR009057">
    <property type="entry name" value="Homeodomain-like_sf"/>
</dbReference>
<dbReference type="InterPro" id="IPR052158">
    <property type="entry name" value="INH-QAR"/>
</dbReference>
<dbReference type="AlphaFoldDB" id="A0A1M5JYE1"/>
<reference evidence="5 6" key="1">
    <citation type="submission" date="2016-11" db="EMBL/GenBank/DDBJ databases">
        <authorList>
            <person name="Jaros S."/>
            <person name="Januszkiewicz K."/>
            <person name="Wedrychowicz H."/>
        </authorList>
    </citation>
    <scope>NUCLEOTIDE SEQUENCE [LARGE SCALE GENOMIC DNA]</scope>
    <source>
        <strain evidence="5 6">GAS242</strain>
    </source>
</reference>
<keyword evidence="1" id="KW-0805">Transcription regulation</keyword>
<dbReference type="PROSITE" id="PS00041">
    <property type="entry name" value="HTH_ARAC_FAMILY_1"/>
    <property type="match status" value="1"/>
</dbReference>
<evidence type="ECO:0000313" key="5">
    <source>
        <dbReference type="EMBL" id="SHG45053.1"/>
    </source>
</evidence>
<organism evidence="5 6">
    <name type="scientific">Bradyrhizobium erythrophlei</name>
    <dbReference type="NCBI Taxonomy" id="1437360"/>
    <lineage>
        <taxon>Bacteria</taxon>
        <taxon>Pseudomonadati</taxon>
        <taxon>Pseudomonadota</taxon>
        <taxon>Alphaproteobacteria</taxon>
        <taxon>Hyphomicrobiales</taxon>
        <taxon>Nitrobacteraceae</taxon>
        <taxon>Bradyrhizobium</taxon>
    </lineage>
</organism>
<gene>
    <name evidence="5" type="ORF">SAMN05444169_2530</name>
</gene>
<dbReference type="SUPFAM" id="SSF52317">
    <property type="entry name" value="Class I glutamine amidotransferase-like"/>
    <property type="match status" value="1"/>
</dbReference>
<dbReference type="Gene3D" id="1.10.10.60">
    <property type="entry name" value="Homeodomain-like"/>
    <property type="match status" value="1"/>
</dbReference>
<dbReference type="Pfam" id="PF01965">
    <property type="entry name" value="DJ-1_PfpI"/>
    <property type="match status" value="1"/>
</dbReference>
<evidence type="ECO:0000256" key="2">
    <source>
        <dbReference type="ARBA" id="ARBA00023125"/>
    </source>
</evidence>
<keyword evidence="2" id="KW-0238">DNA-binding</keyword>
<sequence length="322" mass="35544">MPRSDNTDKFAGRTLGLFLIDGFALMSYATVIEPFRAANNLAGRQLYRWTHISVDGRPVCASNGASVLADRAVGRPLACDTLFVFAGGDPAAFSDVKTFAWLRRLARSNVRLAGVSGGPFLLARAGLLDGYRATIHWIHRPAFLDAFPTLAIEPSLYVIDRRRLTCAGGTAGLDLAIELIEREHGHKLAADVSEWFIRTEPRAAHKSQRLSLRERVGISDDRVLKVLAEMEARLEEPADRRQLAKLAGLSLRQLERLFSAALGETIGECYLRIRLEEAAELLRNTGMTITAVSVACGFQNGSHFSRAFKARFGRPPSAQRRR</sequence>
<dbReference type="EMBL" id="LT670818">
    <property type="protein sequence ID" value="SHG45053.1"/>
    <property type="molecule type" value="Genomic_DNA"/>
</dbReference>
<dbReference type="GO" id="GO:0003700">
    <property type="term" value="F:DNA-binding transcription factor activity"/>
    <property type="evidence" value="ECO:0007669"/>
    <property type="project" value="InterPro"/>
</dbReference>
<dbReference type="InterPro" id="IPR002818">
    <property type="entry name" value="DJ-1/PfpI"/>
</dbReference>
<dbReference type="CDD" id="cd03136">
    <property type="entry name" value="GATase1_AraC_ArgR_like"/>
    <property type="match status" value="1"/>
</dbReference>
<dbReference type="SMART" id="SM00342">
    <property type="entry name" value="HTH_ARAC"/>
    <property type="match status" value="1"/>
</dbReference>
<dbReference type="InterPro" id="IPR018062">
    <property type="entry name" value="HTH_AraC-typ_CS"/>
</dbReference>
<proteinExistence type="predicted"/>
<dbReference type="OrthoDB" id="9793400at2"/>
<feature type="domain" description="HTH araC/xylS-type" evidence="4">
    <location>
        <begin position="224"/>
        <end position="322"/>
    </location>
</feature>
<dbReference type="Gene3D" id="3.40.50.880">
    <property type="match status" value="1"/>
</dbReference>
<evidence type="ECO:0000256" key="3">
    <source>
        <dbReference type="ARBA" id="ARBA00023163"/>
    </source>
</evidence>
<dbReference type="PANTHER" id="PTHR43130">
    <property type="entry name" value="ARAC-FAMILY TRANSCRIPTIONAL REGULATOR"/>
    <property type="match status" value="1"/>
</dbReference>
<evidence type="ECO:0000259" key="4">
    <source>
        <dbReference type="PROSITE" id="PS01124"/>
    </source>
</evidence>
<keyword evidence="3" id="KW-0804">Transcription</keyword>
<dbReference type="Proteomes" id="UP000190675">
    <property type="component" value="Chromosome I"/>
</dbReference>
<dbReference type="Pfam" id="PF12833">
    <property type="entry name" value="HTH_18"/>
    <property type="match status" value="1"/>
</dbReference>
<dbReference type="InterPro" id="IPR029062">
    <property type="entry name" value="Class_I_gatase-like"/>
</dbReference>
<dbReference type="PANTHER" id="PTHR43130:SF3">
    <property type="entry name" value="HTH-TYPE TRANSCRIPTIONAL REGULATOR RV1931C"/>
    <property type="match status" value="1"/>
</dbReference>
<dbReference type="GO" id="GO:0043565">
    <property type="term" value="F:sequence-specific DNA binding"/>
    <property type="evidence" value="ECO:0007669"/>
    <property type="project" value="InterPro"/>
</dbReference>
<protein>
    <submittedName>
        <fullName evidence="5">Transcriptional regulator, AraC family with amidase-like domain</fullName>
    </submittedName>
</protein>
<dbReference type="InterPro" id="IPR018060">
    <property type="entry name" value="HTH_AraC"/>
</dbReference>
<evidence type="ECO:0000256" key="1">
    <source>
        <dbReference type="ARBA" id="ARBA00023015"/>
    </source>
</evidence>
<name>A0A1M5JYE1_9BRAD</name>
<accession>A0A1M5JYE1</accession>
<evidence type="ECO:0000313" key="6">
    <source>
        <dbReference type="Proteomes" id="UP000190675"/>
    </source>
</evidence>
<dbReference type="PROSITE" id="PS01124">
    <property type="entry name" value="HTH_ARAC_FAMILY_2"/>
    <property type="match status" value="1"/>
</dbReference>
<dbReference type="SUPFAM" id="SSF46689">
    <property type="entry name" value="Homeodomain-like"/>
    <property type="match status" value="1"/>
</dbReference>